<keyword evidence="2" id="KW-0472">Membrane</keyword>
<keyword evidence="2" id="KW-1133">Transmembrane helix</keyword>
<keyword evidence="2" id="KW-0812">Transmembrane</keyword>
<feature type="transmembrane region" description="Helical" evidence="2">
    <location>
        <begin position="196"/>
        <end position="218"/>
    </location>
</feature>
<organism evidence="4 5">
    <name type="scientific">Pontibacter ruber</name>
    <dbReference type="NCBI Taxonomy" id="1343895"/>
    <lineage>
        <taxon>Bacteria</taxon>
        <taxon>Pseudomonadati</taxon>
        <taxon>Bacteroidota</taxon>
        <taxon>Cytophagia</taxon>
        <taxon>Cytophagales</taxon>
        <taxon>Hymenobacteraceae</taxon>
        <taxon>Pontibacter</taxon>
    </lineage>
</organism>
<feature type="signal peptide" evidence="3">
    <location>
        <begin position="1"/>
        <end position="27"/>
    </location>
</feature>
<keyword evidence="3" id="KW-0732">Signal</keyword>
<name>A0ABW5D2F2_9BACT</name>
<evidence type="ECO:0000256" key="1">
    <source>
        <dbReference type="SAM" id="MobiDB-lite"/>
    </source>
</evidence>
<protein>
    <recommendedName>
        <fullName evidence="6">DUF2231 domain-containing protein</fullName>
    </recommendedName>
</protein>
<accession>A0ABW5D2F2</accession>
<feature type="transmembrane region" description="Helical" evidence="2">
    <location>
        <begin position="126"/>
        <end position="143"/>
    </location>
</feature>
<feature type="compositionally biased region" description="Basic and acidic residues" evidence="1">
    <location>
        <begin position="29"/>
        <end position="39"/>
    </location>
</feature>
<evidence type="ECO:0008006" key="6">
    <source>
        <dbReference type="Google" id="ProtNLM"/>
    </source>
</evidence>
<gene>
    <name evidence="4" type="ORF">ACFSKP_15880</name>
</gene>
<feature type="chain" id="PRO_5045064781" description="DUF2231 domain-containing protein" evidence="3">
    <location>
        <begin position="28"/>
        <end position="238"/>
    </location>
</feature>
<feature type="compositionally biased region" description="Low complexity" evidence="1">
    <location>
        <begin position="40"/>
        <end position="65"/>
    </location>
</feature>
<sequence length="238" mass="25830">MRTHKIVCYSITLFAFVQLIAASPALAHGGEKHEKKKTETTVVKTETVDTATSQQAATDTAEASSPVPSTTVHTEAHEQTPSEVHASLSDFPNTHPLIVHFPIMLLKVAAAVLLANILFLRKELNWLVTIAALVGFITAYLAANYNHPHTDGLTTHAQLVLDQHDLYAEWTVYLGGIGLVAQLLSQFLFKGTRWSVAVAALILTSSAYAVSMVGHYGAQLVHIEGVGPQGKFLKEHHH</sequence>
<evidence type="ECO:0000256" key="2">
    <source>
        <dbReference type="SAM" id="Phobius"/>
    </source>
</evidence>
<dbReference type="EMBL" id="JBHUIM010000002">
    <property type="protein sequence ID" value="MFD2247745.1"/>
    <property type="molecule type" value="Genomic_DNA"/>
</dbReference>
<dbReference type="Proteomes" id="UP001597374">
    <property type="component" value="Unassembled WGS sequence"/>
</dbReference>
<evidence type="ECO:0000256" key="3">
    <source>
        <dbReference type="SAM" id="SignalP"/>
    </source>
</evidence>
<comment type="caution">
    <text evidence="4">The sequence shown here is derived from an EMBL/GenBank/DDBJ whole genome shotgun (WGS) entry which is preliminary data.</text>
</comment>
<dbReference type="RefSeq" id="WP_250430855.1">
    <property type="nucleotide sequence ID" value="NZ_JALPRR010000003.1"/>
</dbReference>
<proteinExistence type="predicted"/>
<reference evidence="5" key="1">
    <citation type="journal article" date="2019" name="Int. J. Syst. Evol. Microbiol.">
        <title>The Global Catalogue of Microorganisms (GCM) 10K type strain sequencing project: providing services to taxonomists for standard genome sequencing and annotation.</title>
        <authorList>
            <consortium name="The Broad Institute Genomics Platform"/>
            <consortium name="The Broad Institute Genome Sequencing Center for Infectious Disease"/>
            <person name="Wu L."/>
            <person name="Ma J."/>
        </authorList>
    </citation>
    <scope>NUCLEOTIDE SEQUENCE [LARGE SCALE GENOMIC DNA]</scope>
    <source>
        <strain evidence="5">CGMCC 4.1782</strain>
    </source>
</reference>
<evidence type="ECO:0000313" key="4">
    <source>
        <dbReference type="EMBL" id="MFD2247745.1"/>
    </source>
</evidence>
<feature type="region of interest" description="Disordered" evidence="1">
    <location>
        <begin position="28"/>
        <end position="79"/>
    </location>
</feature>
<feature type="transmembrane region" description="Helical" evidence="2">
    <location>
        <begin position="97"/>
        <end position="119"/>
    </location>
</feature>
<keyword evidence="5" id="KW-1185">Reference proteome</keyword>
<feature type="transmembrane region" description="Helical" evidence="2">
    <location>
        <begin position="170"/>
        <end position="189"/>
    </location>
</feature>
<evidence type="ECO:0000313" key="5">
    <source>
        <dbReference type="Proteomes" id="UP001597374"/>
    </source>
</evidence>